<dbReference type="AlphaFoldDB" id="A0AAN7AT04"/>
<evidence type="ECO:0000313" key="3">
    <source>
        <dbReference type="EMBL" id="KAK4196495.1"/>
    </source>
</evidence>
<dbReference type="SMART" id="SM00256">
    <property type="entry name" value="FBOX"/>
    <property type="match status" value="1"/>
</dbReference>
<dbReference type="InterPro" id="IPR006553">
    <property type="entry name" value="Leu-rich_rpt_Cys-con_subtyp"/>
</dbReference>
<evidence type="ECO:0000256" key="1">
    <source>
        <dbReference type="SAM" id="MobiDB-lite"/>
    </source>
</evidence>
<dbReference type="Pfam" id="PF13516">
    <property type="entry name" value="LRR_6"/>
    <property type="match status" value="1"/>
</dbReference>
<dbReference type="EMBL" id="MU863983">
    <property type="protein sequence ID" value="KAK4196495.1"/>
    <property type="molecule type" value="Genomic_DNA"/>
</dbReference>
<dbReference type="InterPro" id="IPR036047">
    <property type="entry name" value="F-box-like_dom_sf"/>
</dbReference>
<dbReference type="SMART" id="SM00367">
    <property type="entry name" value="LRR_CC"/>
    <property type="match status" value="7"/>
</dbReference>
<proteinExistence type="predicted"/>
<dbReference type="Pfam" id="PF12937">
    <property type="entry name" value="F-box-like"/>
    <property type="match status" value="1"/>
</dbReference>
<dbReference type="Gene3D" id="3.80.10.10">
    <property type="entry name" value="Ribonuclease Inhibitor"/>
    <property type="match status" value="3"/>
</dbReference>
<evidence type="ECO:0000313" key="4">
    <source>
        <dbReference type="Proteomes" id="UP001303160"/>
    </source>
</evidence>
<evidence type="ECO:0000259" key="2">
    <source>
        <dbReference type="PROSITE" id="PS50181"/>
    </source>
</evidence>
<dbReference type="Proteomes" id="UP001303160">
    <property type="component" value="Unassembled WGS sequence"/>
</dbReference>
<feature type="region of interest" description="Disordered" evidence="1">
    <location>
        <begin position="1"/>
        <end position="27"/>
    </location>
</feature>
<dbReference type="SUPFAM" id="SSF81383">
    <property type="entry name" value="F-box domain"/>
    <property type="match status" value="1"/>
</dbReference>
<feature type="domain" description="F-box" evidence="2">
    <location>
        <begin position="163"/>
        <end position="209"/>
    </location>
</feature>
<dbReference type="PANTHER" id="PTHR13318">
    <property type="entry name" value="PARTNER OF PAIRED, ISOFORM B-RELATED"/>
    <property type="match status" value="1"/>
</dbReference>
<feature type="region of interest" description="Disordered" evidence="1">
    <location>
        <begin position="656"/>
        <end position="707"/>
    </location>
</feature>
<name>A0AAN7AT04_9PEZI</name>
<protein>
    <recommendedName>
        <fullName evidence="2">F-box domain-containing protein</fullName>
    </recommendedName>
</protein>
<dbReference type="InterPro" id="IPR001611">
    <property type="entry name" value="Leu-rich_rpt"/>
</dbReference>
<reference evidence="3" key="2">
    <citation type="submission" date="2023-05" db="EMBL/GenBank/DDBJ databases">
        <authorList>
            <consortium name="Lawrence Berkeley National Laboratory"/>
            <person name="Steindorff A."/>
            <person name="Hensen N."/>
            <person name="Bonometti L."/>
            <person name="Westerberg I."/>
            <person name="Brannstrom I.O."/>
            <person name="Guillou S."/>
            <person name="Cros-Aarteil S."/>
            <person name="Calhoun S."/>
            <person name="Haridas S."/>
            <person name="Kuo A."/>
            <person name="Mondo S."/>
            <person name="Pangilinan J."/>
            <person name="Riley R."/>
            <person name="Labutti K."/>
            <person name="Andreopoulos B."/>
            <person name="Lipzen A."/>
            <person name="Chen C."/>
            <person name="Yanf M."/>
            <person name="Daum C."/>
            <person name="Ng V."/>
            <person name="Clum A."/>
            <person name="Ohm R."/>
            <person name="Martin F."/>
            <person name="Silar P."/>
            <person name="Natvig D."/>
            <person name="Lalanne C."/>
            <person name="Gautier V."/>
            <person name="Ament-Velasquez S.L."/>
            <person name="Kruys A."/>
            <person name="Hutchinson M.I."/>
            <person name="Powell A.J."/>
            <person name="Barry K."/>
            <person name="Miller A.N."/>
            <person name="Grigoriev I.V."/>
            <person name="Debuchy R."/>
            <person name="Gladieux P."/>
            <person name="Thoren M.H."/>
            <person name="Johannesson H."/>
        </authorList>
    </citation>
    <scope>NUCLEOTIDE SEQUENCE</scope>
    <source>
        <strain evidence="3">CBS 315.58</strain>
    </source>
</reference>
<dbReference type="SUPFAM" id="SSF52047">
    <property type="entry name" value="RNI-like"/>
    <property type="match status" value="1"/>
</dbReference>
<dbReference type="InterPro" id="IPR001810">
    <property type="entry name" value="F-box_dom"/>
</dbReference>
<reference evidence="3" key="1">
    <citation type="journal article" date="2023" name="Mol. Phylogenet. Evol.">
        <title>Genome-scale phylogeny and comparative genomics of the fungal order Sordariales.</title>
        <authorList>
            <person name="Hensen N."/>
            <person name="Bonometti L."/>
            <person name="Westerberg I."/>
            <person name="Brannstrom I.O."/>
            <person name="Guillou S."/>
            <person name="Cros-Aarteil S."/>
            <person name="Calhoun S."/>
            <person name="Haridas S."/>
            <person name="Kuo A."/>
            <person name="Mondo S."/>
            <person name="Pangilinan J."/>
            <person name="Riley R."/>
            <person name="LaButti K."/>
            <person name="Andreopoulos B."/>
            <person name="Lipzen A."/>
            <person name="Chen C."/>
            <person name="Yan M."/>
            <person name="Daum C."/>
            <person name="Ng V."/>
            <person name="Clum A."/>
            <person name="Steindorff A."/>
            <person name="Ohm R.A."/>
            <person name="Martin F."/>
            <person name="Silar P."/>
            <person name="Natvig D.O."/>
            <person name="Lalanne C."/>
            <person name="Gautier V."/>
            <person name="Ament-Velasquez S.L."/>
            <person name="Kruys A."/>
            <person name="Hutchinson M.I."/>
            <person name="Powell A.J."/>
            <person name="Barry K."/>
            <person name="Miller A.N."/>
            <person name="Grigoriev I.V."/>
            <person name="Debuchy R."/>
            <person name="Gladieux P."/>
            <person name="Hiltunen Thoren M."/>
            <person name="Johannesson H."/>
        </authorList>
    </citation>
    <scope>NUCLEOTIDE SEQUENCE</scope>
    <source>
        <strain evidence="3">CBS 315.58</strain>
    </source>
</reference>
<gene>
    <name evidence="3" type="ORF">QBC40DRAFT_257959</name>
</gene>
<dbReference type="GO" id="GO:0019005">
    <property type="term" value="C:SCF ubiquitin ligase complex"/>
    <property type="evidence" value="ECO:0007669"/>
    <property type="project" value="TreeGrafter"/>
</dbReference>
<keyword evidence="4" id="KW-1185">Reference proteome</keyword>
<comment type="caution">
    <text evidence="3">The sequence shown here is derived from an EMBL/GenBank/DDBJ whole genome shotgun (WGS) entry which is preliminary data.</text>
</comment>
<dbReference type="Pfam" id="PF25372">
    <property type="entry name" value="DUF7885"/>
    <property type="match status" value="1"/>
</dbReference>
<feature type="compositionally biased region" description="Polar residues" evidence="1">
    <location>
        <begin position="1"/>
        <end position="13"/>
    </location>
</feature>
<dbReference type="PROSITE" id="PS50181">
    <property type="entry name" value="FBOX"/>
    <property type="match status" value="1"/>
</dbReference>
<dbReference type="GO" id="GO:0031146">
    <property type="term" value="P:SCF-dependent proteasomal ubiquitin-dependent protein catabolic process"/>
    <property type="evidence" value="ECO:0007669"/>
    <property type="project" value="TreeGrafter"/>
</dbReference>
<sequence>MVDSTIAHSTPDSPASPASEAGSLDVQPGSDVVEQFPVLQHKIKGRQRLLRGLQRISSSQSLRARITRPRASSAPYRNSVSSLSCVSLTTTPSPFGQPSSGSSYFSYGDVSTAPTSVAATPAVETPGYDGIESVLAVRKVDHPVSTPMTISLPTEIKKKAKVFNFWETIPNELKIYILSFLSPKELVRASRVSKKFHELCFDGQLWIEFDASKFYREIPVGSLTKILETAGPFVHDLNLRGCLQIEYTQRAQRLVNACHNLYSTNLEGCRNFSRPTLHTLLKSNHQLIHLNLTGLAAVNNATCKIISRECPDLETLNLSGCKQMDARGIRFVIEGCPKLRDLRASSIRGFSGNTDLATAIFKTNNLERLILSNCSDITDAIFTTMILGPTPEFDLLTNRPLVPPRKLRHLDLTRCSRLSDTSIRSLAYITPNLEGLSLSNLTHLTDAALEPILASCPNLSHLDVEDLTHLSNSLFANHIAKSPCSTKLEHLSISGCENISDMGMLPVFQSCTNLNSVLMDNTRISNLTLTEAADMVRSRSRSLAHHASSSPLPEVTLNLTIYDTALVTWTGILEILSRNSEPLSAAKPGKDGVVEVGEGGNGKKGKEVIGLRCFHTWQMTVDEHTRRVLRGDLASARRVERKWAEYMQAELEVGVGGMDSRRRRRRAREMRDALEEDQGQQGQQQGQQGGQGQGQRRRGRTVGCAVM</sequence>
<accession>A0AAN7AT04</accession>
<organism evidence="3 4">
    <name type="scientific">Triangularia verruculosa</name>
    <dbReference type="NCBI Taxonomy" id="2587418"/>
    <lineage>
        <taxon>Eukaryota</taxon>
        <taxon>Fungi</taxon>
        <taxon>Dikarya</taxon>
        <taxon>Ascomycota</taxon>
        <taxon>Pezizomycotina</taxon>
        <taxon>Sordariomycetes</taxon>
        <taxon>Sordariomycetidae</taxon>
        <taxon>Sordariales</taxon>
        <taxon>Podosporaceae</taxon>
        <taxon>Triangularia</taxon>
    </lineage>
</organism>
<dbReference type="InterPro" id="IPR057207">
    <property type="entry name" value="FBXL15_LRR"/>
</dbReference>
<dbReference type="InterPro" id="IPR032675">
    <property type="entry name" value="LRR_dom_sf"/>
</dbReference>